<sequence>MNSLSAASLARTMVFFVDFSYLQSVNERLQDCKASAEDRRARNLPHAPNIDSRKAAECRDIFHFMGDNGFQQQANASLSFSDRQARHEGIADAHQQTPWWALSGQGNGESNSNRLLSWLRLAAGPQ</sequence>
<evidence type="ECO:0000313" key="1">
    <source>
        <dbReference type="EMBL" id="ORY63223.1"/>
    </source>
</evidence>
<organism evidence="1 2">
    <name type="scientific">Pseudomassariella vexata</name>
    <dbReference type="NCBI Taxonomy" id="1141098"/>
    <lineage>
        <taxon>Eukaryota</taxon>
        <taxon>Fungi</taxon>
        <taxon>Dikarya</taxon>
        <taxon>Ascomycota</taxon>
        <taxon>Pezizomycotina</taxon>
        <taxon>Sordariomycetes</taxon>
        <taxon>Xylariomycetidae</taxon>
        <taxon>Amphisphaeriales</taxon>
        <taxon>Pseudomassariaceae</taxon>
        <taxon>Pseudomassariella</taxon>
    </lineage>
</organism>
<dbReference type="AlphaFoldDB" id="A0A1Y2DVE3"/>
<dbReference type="GeneID" id="63776654"/>
<comment type="caution">
    <text evidence="1">The sequence shown here is derived from an EMBL/GenBank/DDBJ whole genome shotgun (WGS) entry which is preliminary data.</text>
</comment>
<dbReference type="Proteomes" id="UP000193689">
    <property type="component" value="Unassembled WGS sequence"/>
</dbReference>
<name>A0A1Y2DVE3_9PEZI</name>
<dbReference type="EMBL" id="MCFJ01000008">
    <property type="protein sequence ID" value="ORY63223.1"/>
    <property type="molecule type" value="Genomic_DNA"/>
</dbReference>
<gene>
    <name evidence="1" type="ORF">BCR38DRAFT_436244</name>
</gene>
<accession>A0A1Y2DVE3</accession>
<dbReference type="InParanoid" id="A0A1Y2DVE3"/>
<keyword evidence="2" id="KW-1185">Reference proteome</keyword>
<reference evidence="1 2" key="1">
    <citation type="submission" date="2016-07" db="EMBL/GenBank/DDBJ databases">
        <title>Pervasive Adenine N6-methylation of Active Genes in Fungi.</title>
        <authorList>
            <consortium name="DOE Joint Genome Institute"/>
            <person name="Mondo S.J."/>
            <person name="Dannebaum R.O."/>
            <person name="Kuo R.C."/>
            <person name="Labutti K."/>
            <person name="Haridas S."/>
            <person name="Kuo A."/>
            <person name="Salamov A."/>
            <person name="Ahrendt S.R."/>
            <person name="Lipzen A."/>
            <person name="Sullivan W."/>
            <person name="Andreopoulos W.B."/>
            <person name="Clum A."/>
            <person name="Lindquist E."/>
            <person name="Daum C."/>
            <person name="Ramamoorthy G.K."/>
            <person name="Gryganskyi A."/>
            <person name="Culley D."/>
            <person name="Magnuson J.K."/>
            <person name="James T.Y."/>
            <person name="O'Malley M.A."/>
            <person name="Stajich J.E."/>
            <person name="Spatafora J.W."/>
            <person name="Visel A."/>
            <person name="Grigoriev I.V."/>
        </authorList>
    </citation>
    <scope>NUCLEOTIDE SEQUENCE [LARGE SCALE GENOMIC DNA]</scope>
    <source>
        <strain evidence="1 2">CBS 129021</strain>
    </source>
</reference>
<evidence type="ECO:0000313" key="2">
    <source>
        <dbReference type="Proteomes" id="UP000193689"/>
    </source>
</evidence>
<protein>
    <submittedName>
        <fullName evidence="1">Uncharacterized protein</fullName>
    </submittedName>
</protein>
<dbReference type="RefSeq" id="XP_040714880.1">
    <property type="nucleotide sequence ID" value="XM_040860442.1"/>
</dbReference>
<proteinExistence type="predicted"/>